<name>A0A9P5KUP0_GEOCN</name>
<feature type="region of interest" description="Disordered" evidence="1">
    <location>
        <begin position="1"/>
        <end position="159"/>
    </location>
</feature>
<reference evidence="2" key="2">
    <citation type="submission" date="2020-01" db="EMBL/GenBank/DDBJ databases">
        <authorList>
            <person name="Perkins V."/>
            <person name="Lessard M.-H."/>
            <person name="Dugat-Bony E."/>
            <person name="Frenette M."/>
            <person name="Labrie S."/>
        </authorList>
    </citation>
    <scope>NUCLEOTIDE SEQUENCE</scope>
    <source>
        <strain evidence="2">LMA-70</strain>
    </source>
</reference>
<gene>
    <name evidence="2" type="ORF">DV451_000467</name>
</gene>
<sequence length="159" mass="17984">MRQAESKDKEQQKELKRKVLVDSTHWTLKPQAAASGDDVAYEEYEEVDNETSAAQSSVGFSDLYEANTATIGRRDYGKKPEPVEDEAGSDEDNDSNEKEKEVDGKTKGKRKTSDSSDDEANLENERKRRKQEQKDFNILRQFKSISGSTSVSNSKRGKR</sequence>
<dbReference type="Proteomes" id="UP000750522">
    <property type="component" value="Unassembled WGS sequence"/>
</dbReference>
<reference evidence="2" key="1">
    <citation type="journal article" date="2020" name="Front. Microbiol.">
        <title>Phenotypic and Genetic Characterization of the Cheese Ripening Yeast Geotrichum candidum.</title>
        <authorList>
            <person name="Perkins V."/>
            <person name="Vignola S."/>
            <person name="Lessard M.H."/>
            <person name="Plante P.L."/>
            <person name="Corbeil J."/>
            <person name="Dugat-Bony E."/>
            <person name="Frenette M."/>
            <person name="Labrie S."/>
        </authorList>
    </citation>
    <scope>NUCLEOTIDE SEQUENCE</scope>
    <source>
        <strain evidence="2">LMA-70</strain>
    </source>
</reference>
<evidence type="ECO:0000256" key="1">
    <source>
        <dbReference type="SAM" id="MobiDB-lite"/>
    </source>
</evidence>
<feature type="compositionally biased region" description="Polar residues" evidence="1">
    <location>
        <begin position="50"/>
        <end position="59"/>
    </location>
</feature>
<evidence type="ECO:0000313" key="3">
    <source>
        <dbReference type="Proteomes" id="UP000750522"/>
    </source>
</evidence>
<feature type="compositionally biased region" description="Basic and acidic residues" evidence="1">
    <location>
        <begin position="72"/>
        <end position="82"/>
    </location>
</feature>
<proteinExistence type="predicted"/>
<accession>A0A9P5KUP0</accession>
<feature type="compositionally biased region" description="Polar residues" evidence="1">
    <location>
        <begin position="143"/>
        <end position="159"/>
    </location>
</feature>
<dbReference type="EMBL" id="QQZK01000005">
    <property type="protein sequence ID" value="KAF5104711.1"/>
    <property type="molecule type" value="Genomic_DNA"/>
</dbReference>
<feature type="compositionally biased region" description="Acidic residues" evidence="1">
    <location>
        <begin position="83"/>
        <end position="94"/>
    </location>
</feature>
<feature type="compositionally biased region" description="Basic and acidic residues" evidence="1">
    <location>
        <begin position="1"/>
        <end position="20"/>
    </location>
</feature>
<feature type="compositionally biased region" description="Basic and acidic residues" evidence="1">
    <location>
        <begin position="95"/>
        <end position="114"/>
    </location>
</feature>
<dbReference type="AlphaFoldDB" id="A0A9P5KUP0"/>
<feature type="compositionally biased region" description="Acidic residues" evidence="1">
    <location>
        <begin position="39"/>
        <end position="49"/>
    </location>
</feature>
<protein>
    <submittedName>
        <fullName evidence="2">Uncharacterized protein</fullName>
    </submittedName>
</protein>
<comment type="caution">
    <text evidence="2">The sequence shown here is derived from an EMBL/GenBank/DDBJ whole genome shotgun (WGS) entry which is preliminary data.</text>
</comment>
<evidence type="ECO:0000313" key="2">
    <source>
        <dbReference type="EMBL" id="KAF5104711.1"/>
    </source>
</evidence>
<organism evidence="2 3">
    <name type="scientific">Geotrichum candidum</name>
    <name type="common">Oospora lactis</name>
    <name type="synonym">Dipodascus geotrichum</name>
    <dbReference type="NCBI Taxonomy" id="1173061"/>
    <lineage>
        <taxon>Eukaryota</taxon>
        <taxon>Fungi</taxon>
        <taxon>Dikarya</taxon>
        <taxon>Ascomycota</taxon>
        <taxon>Saccharomycotina</taxon>
        <taxon>Dipodascomycetes</taxon>
        <taxon>Dipodascales</taxon>
        <taxon>Dipodascaceae</taxon>
        <taxon>Geotrichum</taxon>
    </lineage>
</organism>